<protein>
    <submittedName>
        <fullName evidence="2">Uncharacterized protein</fullName>
    </submittedName>
</protein>
<evidence type="ECO:0000313" key="3">
    <source>
        <dbReference type="Proteomes" id="UP000026962"/>
    </source>
</evidence>
<evidence type="ECO:0000256" key="1">
    <source>
        <dbReference type="SAM" id="MobiDB-lite"/>
    </source>
</evidence>
<accession>A0A0E0KG37</accession>
<dbReference type="EnsemblPlants" id="OPUNC03G23180.1">
    <property type="protein sequence ID" value="OPUNC03G23180.1"/>
    <property type="gene ID" value="OPUNC03G23180"/>
</dbReference>
<keyword evidence="3" id="KW-1185">Reference proteome</keyword>
<organism evidence="2">
    <name type="scientific">Oryza punctata</name>
    <name type="common">Red rice</name>
    <dbReference type="NCBI Taxonomy" id="4537"/>
    <lineage>
        <taxon>Eukaryota</taxon>
        <taxon>Viridiplantae</taxon>
        <taxon>Streptophyta</taxon>
        <taxon>Embryophyta</taxon>
        <taxon>Tracheophyta</taxon>
        <taxon>Spermatophyta</taxon>
        <taxon>Magnoliopsida</taxon>
        <taxon>Liliopsida</taxon>
        <taxon>Poales</taxon>
        <taxon>Poaceae</taxon>
        <taxon>BOP clade</taxon>
        <taxon>Oryzoideae</taxon>
        <taxon>Oryzeae</taxon>
        <taxon>Oryzinae</taxon>
        <taxon>Oryza</taxon>
    </lineage>
</organism>
<evidence type="ECO:0000313" key="2">
    <source>
        <dbReference type="EnsemblPlants" id="OPUNC03G23180.1"/>
    </source>
</evidence>
<reference evidence="2" key="2">
    <citation type="submission" date="2018-05" db="EMBL/GenBank/DDBJ databases">
        <title>OpunRS2 (Oryza punctata Reference Sequence Version 2).</title>
        <authorList>
            <person name="Zhang J."/>
            <person name="Kudrna D."/>
            <person name="Lee S."/>
            <person name="Talag J."/>
            <person name="Welchert J."/>
            <person name="Wing R.A."/>
        </authorList>
    </citation>
    <scope>NUCLEOTIDE SEQUENCE [LARGE SCALE GENOMIC DNA]</scope>
</reference>
<name>A0A0E0KG37_ORYPU</name>
<proteinExistence type="predicted"/>
<sequence>MPCSSPAVPLTPTLCLLGGSEGRRDDSMAARMTQSQTHHQHSEVRLTWASSLPLRPPRRSARRGERGEEAAAMRMMRRQTHYQYVEVQLT</sequence>
<dbReference type="HOGENOM" id="CLU_2444674_0_0_1"/>
<dbReference type="Gramene" id="OPUNC03G23180.1">
    <property type="protein sequence ID" value="OPUNC03G23180.1"/>
    <property type="gene ID" value="OPUNC03G23180"/>
</dbReference>
<feature type="region of interest" description="Disordered" evidence="1">
    <location>
        <begin position="1"/>
        <end position="45"/>
    </location>
</feature>
<dbReference type="Proteomes" id="UP000026962">
    <property type="component" value="Chromosome 3"/>
</dbReference>
<reference evidence="2" key="1">
    <citation type="submission" date="2015-04" db="UniProtKB">
        <authorList>
            <consortium name="EnsemblPlants"/>
        </authorList>
    </citation>
    <scope>IDENTIFICATION</scope>
</reference>
<dbReference type="AlphaFoldDB" id="A0A0E0KG37"/>